<organism evidence="3 4">
    <name type="scientific">Ralstonia insidiosa</name>
    <dbReference type="NCBI Taxonomy" id="190721"/>
    <lineage>
        <taxon>Bacteria</taxon>
        <taxon>Pseudomonadati</taxon>
        <taxon>Pseudomonadota</taxon>
        <taxon>Betaproteobacteria</taxon>
        <taxon>Burkholderiales</taxon>
        <taxon>Burkholderiaceae</taxon>
        <taxon>Ralstonia</taxon>
    </lineage>
</organism>
<dbReference type="InterPro" id="IPR008928">
    <property type="entry name" value="6-hairpin_glycosidase_sf"/>
</dbReference>
<dbReference type="EMBL" id="CP016022">
    <property type="protein sequence ID" value="ANJ72417.1"/>
    <property type="molecule type" value="Genomic_DNA"/>
</dbReference>
<sequence length="376" mass="40636">MTTSPFAENDTLSQAEIMAALENLCTRMDAVEVQCGAGFPLYSVGTEDCWVLSEGGSWVGGFWAGCWWLRARLAGVASERLKAVQLCERLAPKLKADSIHRAMLFWYGAAPGARWFGNETCAQQTCAAAEALAASFHPELQCIPTGTAIGGGKHGGQHIGIDALAAVIRLLTLREAPRWQNAARRHTDTVISTCLTEDGACYAEAAHTGRSFTPIGRAGAWSRGQAWAMLGLASAARWGEPYAQQARSACEYWLRSRPSSMPPDRLDQPQGIEDPSAALIAAMAMLSLCEHAGETRWRTFAERQIAAIVRSRYLTKPGNEADGVPAGIFWGACIRTRPDRHELVESAWGSFFLMQALAMLAGKTDAALSGRSISIF</sequence>
<dbReference type="InterPro" id="IPR012341">
    <property type="entry name" value="6hp_glycosidase-like_sf"/>
</dbReference>
<gene>
    <name evidence="3" type="ORF">A9Y76_08010</name>
</gene>
<evidence type="ECO:0000256" key="2">
    <source>
        <dbReference type="ARBA" id="ARBA00038358"/>
    </source>
</evidence>
<accession>A0A191ZWG0</accession>
<evidence type="ECO:0000313" key="3">
    <source>
        <dbReference type="EMBL" id="ANJ72417.1"/>
    </source>
</evidence>
<dbReference type="PANTHER" id="PTHR36845">
    <property type="entry name" value="HYDROLASE, PUTATIVE (AFU_ORTHOLOGUE AFUA_7G05090)-RELATED"/>
    <property type="match status" value="1"/>
</dbReference>
<evidence type="ECO:0000313" key="4">
    <source>
        <dbReference type="Proteomes" id="UP000078572"/>
    </source>
</evidence>
<dbReference type="GO" id="GO:0000272">
    <property type="term" value="P:polysaccharide catabolic process"/>
    <property type="evidence" value="ECO:0007669"/>
    <property type="project" value="TreeGrafter"/>
</dbReference>
<comment type="similarity">
    <text evidence="2">Belongs to the glycosyl hydrolase 88 family.</text>
</comment>
<dbReference type="InterPro" id="IPR052369">
    <property type="entry name" value="UG_Glycosaminoglycan_Hydrolase"/>
</dbReference>
<keyword evidence="4" id="KW-1185">Reference proteome</keyword>
<dbReference type="AlphaFoldDB" id="A0A191ZWG0"/>
<dbReference type="GO" id="GO:0052757">
    <property type="term" value="F:chondroitin hydrolase activity"/>
    <property type="evidence" value="ECO:0007669"/>
    <property type="project" value="TreeGrafter"/>
</dbReference>
<evidence type="ECO:0000256" key="1">
    <source>
        <dbReference type="ARBA" id="ARBA00022801"/>
    </source>
</evidence>
<name>A0A191ZWG0_9RALS</name>
<proteinExistence type="inferred from homology"/>
<keyword evidence="1 3" id="KW-0378">Hydrolase</keyword>
<dbReference type="OrthoDB" id="428577at2"/>
<dbReference type="PANTHER" id="PTHR36845:SF1">
    <property type="entry name" value="HYDROLASE, PUTATIVE (AFU_ORTHOLOGUE AFUA_7G05090)-RELATED"/>
    <property type="match status" value="1"/>
</dbReference>
<dbReference type="Gene3D" id="1.50.10.10">
    <property type="match status" value="1"/>
</dbReference>
<dbReference type="GeneID" id="61525960"/>
<dbReference type="Proteomes" id="UP000078572">
    <property type="component" value="Chromosome 1"/>
</dbReference>
<dbReference type="SUPFAM" id="SSF48208">
    <property type="entry name" value="Six-hairpin glycosidases"/>
    <property type="match status" value="1"/>
</dbReference>
<dbReference type="RefSeq" id="WP_064803366.1">
    <property type="nucleotide sequence ID" value="NZ_CP016022.1"/>
</dbReference>
<protein>
    <submittedName>
        <fullName evidence="3">Glucuronyl hydrolase</fullName>
    </submittedName>
</protein>
<reference evidence="4" key="1">
    <citation type="submission" date="2016-06" db="EMBL/GenBank/DDBJ databases">
        <authorList>
            <person name="Xu Y."/>
            <person name="Nagy A."/>
            <person name="Yan X."/>
            <person name="Kim S.W."/>
            <person name="Haley B."/>
            <person name="Liu N.T."/>
            <person name="Nou X."/>
        </authorList>
    </citation>
    <scope>NUCLEOTIDE SEQUENCE [LARGE SCALE GENOMIC DNA]</scope>
    <source>
        <strain evidence="4">ATCC 49129</strain>
    </source>
</reference>